<protein>
    <submittedName>
        <fullName evidence="3">Diadenosine tetraphosphate (Ap4A) HIT family hydrolase</fullName>
    </submittedName>
</protein>
<evidence type="ECO:0000313" key="4">
    <source>
        <dbReference type="Proteomes" id="UP001226084"/>
    </source>
</evidence>
<dbReference type="KEGG" id="srh:BAY15_2612"/>
<dbReference type="Pfam" id="PF01230">
    <property type="entry name" value="HIT"/>
    <property type="match status" value="1"/>
</dbReference>
<dbReference type="Gene3D" id="3.30.428.10">
    <property type="entry name" value="HIT-like"/>
    <property type="match status" value="1"/>
</dbReference>
<gene>
    <name evidence="3" type="ORF">QE424_001155</name>
</gene>
<comment type="caution">
    <text evidence="1">Lacks conserved residue(s) required for the propagation of feature annotation.</text>
</comment>
<dbReference type="AlphaFoldDB" id="A0AAP5AGW7"/>
<proteinExistence type="predicted"/>
<comment type="caution">
    <text evidence="3">The sequence shown here is derived from an EMBL/GenBank/DDBJ whole genome shotgun (WGS) entry which is preliminary data.</text>
</comment>
<keyword evidence="3" id="KW-0378">Hydrolase</keyword>
<reference evidence="3" key="1">
    <citation type="submission" date="2023-07" db="EMBL/GenBank/DDBJ databases">
        <title>Functional and genomic diversity of the sorghum phyllosphere microbiome.</title>
        <authorList>
            <person name="Shade A."/>
        </authorList>
    </citation>
    <scope>NUCLEOTIDE SEQUENCE</scope>
    <source>
        <strain evidence="3">SORGH_AS_0457</strain>
    </source>
</reference>
<dbReference type="InterPro" id="IPR011146">
    <property type="entry name" value="HIT-like"/>
</dbReference>
<name>A0AAP5AGW7_9GAMM</name>
<accession>A0AAP5AGW7</accession>
<dbReference type="Proteomes" id="UP001226084">
    <property type="component" value="Unassembled WGS sequence"/>
</dbReference>
<evidence type="ECO:0000256" key="1">
    <source>
        <dbReference type="PROSITE-ProRule" id="PRU00464"/>
    </source>
</evidence>
<sequence>MSDFELDSRLAANSVLVDQGPLSQVRLMNDERFPWLVLVPRVTGITEWLELDGNQQDQLRTELNRCCRALKGTDGVEKINFATLGNIVPQLHFHVVGRHVGDPAWPAPVWGHGQAHPFDAAVLQERVAMWKERLGYSPQP</sequence>
<dbReference type="PROSITE" id="PS51084">
    <property type="entry name" value="HIT_2"/>
    <property type="match status" value="1"/>
</dbReference>
<evidence type="ECO:0000259" key="2">
    <source>
        <dbReference type="PROSITE" id="PS51084"/>
    </source>
</evidence>
<dbReference type="PIRSF" id="PIRSF000714">
    <property type="entry name" value="HIT"/>
    <property type="match status" value="1"/>
</dbReference>
<dbReference type="RefSeq" id="WP_068853482.1">
    <property type="nucleotide sequence ID" value="NZ_CP016294.1"/>
</dbReference>
<dbReference type="GO" id="GO:0016787">
    <property type="term" value="F:hydrolase activity"/>
    <property type="evidence" value="ECO:0007669"/>
    <property type="project" value="UniProtKB-KW"/>
</dbReference>
<dbReference type="InterPro" id="IPR026026">
    <property type="entry name" value="HIT_Hint"/>
</dbReference>
<dbReference type="SUPFAM" id="SSF54197">
    <property type="entry name" value="HIT-like"/>
    <property type="match status" value="1"/>
</dbReference>
<feature type="domain" description="HIT" evidence="2">
    <location>
        <begin position="36"/>
        <end position="105"/>
    </location>
</feature>
<dbReference type="EMBL" id="JAUTAS010000001">
    <property type="protein sequence ID" value="MDQ1107996.1"/>
    <property type="molecule type" value="Genomic_DNA"/>
</dbReference>
<organism evidence="3 4">
    <name type="scientific">Stenotrophomonas rhizophila</name>
    <dbReference type="NCBI Taxonomy" id="216778"/>
    <lineage>
        <taxon>Bacteria</taxon>
        <taxon>Pseudomonadati</taxon>
        <taxon>Pseudomonadota</taxon>
        <taxon>Gammaproteobacteria</taxon>
        <taxon>Lysobacterales</taxon>
        <taxon>Lysobacteraceae</taxon>
        <taxon>Stenotrophomonas</taxon>
    </lineage>
</organism>
<dbReference type="InterPro" id="IPR036265">
    <property type="entry name" value="HIT-like_sf"/>
</dbReference>
<evidence type="ECO:0000313" key="3">
    <source>
        <dbReference type="EMBL" id="MDQ1107996.1"/>
    </source>
</evidence>